<keyword evidence="1" id="KW-1185">Reference proteome</keyword>
<proteinExistence type="predicted"/>
<evidence type="ECO:0000313" key="2">
    <source>
        <dbReference type="WBParaSite" id="Hba_17798"/>
    </source>
</evidence>
<dbReference type="GO" id="GO:0044774">
    <property type="term" value="P:mitotic DNA integrity checkpoint signaling"/>
    <property type="evidence" value="ECO:0007669"/>
    <property type="project" value="TreeGrafter"/>
</dbReference>
<dbReference type="Pfam" id="PF01359">
    <property type="entry name" value="Transposase_1"/>
    <property type="match status" value="1"/>
</dbReference>
<dbReference type="InterPro" id="IPR036397">
    <property type="entry name" value="RNaseH_sf"/>
</dbReference>
<dbReference type="GO" id="GO:0042800">
    <property type="term" value="F:histone H3K4 methyltransferase activity"/>
    <property type="evidence" value="ECO:0007669"/>
    <property type="project" value="TreeGrafter"/>
</dbReference>
<dbReference type="GO" id="GO:0000729">
    <property type="term" value="P:DNA double-strand break processing"/>
    <property type="evidence" value="ECO:0007669"/>
    <property type="project" value="TreeGrafter"/>
</dbReference>
<organism evidence="1 2">
    <name type="scientific">Heterorhabditis bacteriophora</name>
    <name type="common">Entomopathogenic nematode worm</name>
    <dbReference type="NCBI Taxonomy" id="37862"/>
    <lineage>
        <taxon>Eukaryota</taxon>
        <taxon>Metazoa</taxon>
        <taxon>Ecdysozoa</taxon>
        <taxon>Nematoda</taxon>
        <taxon>Chromadorea</taxon>
        <taxon>Rhabditida</taxon>
        <taxon>Rhabditina</taxon>
        <taxon>Rhabditomorpha</taxon>
        <taxon>Strongyloidea</taxon>
        <taxon>Heterorhabditidae</taxon>
        <taxon>Heterorhabditis</taxon>
    </lineage>
</organism>
<sequence>MLLLRNKNNPFLDCIVTCDEKWILYDNQRLSAQWLDQDEASKYFSKLKLHQKKGMVTVWSASRFIHYNFLNPGKTMTAEMYCYEIDKMHQELQRLRPILVNGKASIHLHDNVRPYVSE</sequence>
<evidence type="ECO:0000313" key="1">
    <source>
        <dbReference type="Proteomes" id="UP000095283"/>
    </source>
</evidence>
<dbReference type="Gene3D" id="3.30.420.10">
    <property type="entry name" value="Ribonuclease H-like superfamily/Ribonuclease H"/>
    <property type="match status" value="1"/>
</dbReference>
<dbReference type="GO" id="GO:0006303">
    <property type="term" value="P:double-strand break repair via nonhomologous end joining"/>
    <property type="evidence" value="ECO:0007669"/>
    <property type="project" value="TreeGrafter"/>
</dbReference>
<dbReference type="GO" id="GO:0003690">
    <property type="term" value="F:double-stranded DNA binding"/>
    <property type="evidence" value="ECO:0007669"/>
    <property type="project" value="TreeGrafter"/>
</dbReference>
<dbReference type="Proteomes" id="UP000095283">
    <property type="component" value="Unplaced"/>
</dbReference>
<reference evidence="2" key="1">
    <citation type="submission" date="2016-11" db="UniProtKB">
        <authorList>
            <consortium name="WormBaseParasite"/>
        </authorList>
    </citation>
    <scope>IDENTIFICATION</scope>
</reference>
<dbReference type="GO" id="GO:0005634">
    <property type="term" value="C:nucleus"/>
    <property type="evidence" value="ECO:0007669"/>
    <property type="project" value="TreeGrafter"/>
</dbReference>
<dbReference type="InterPro" id="IPR001888">
    <property type="entry name" value="Transposase_1"/>
</dbReference>
<dbReference type="GO" id="GO:0035861">
    <property type="term" value="C:site of double-strand break"/>
    <property type="evidence" value="ECO:0007669"/>
    <property type="project" value="TreeGrafter"/>
</dbReference>
<dbReference type="GO" id="GO:0000014">
    <property type="term" value="F:single-stranded DNA endodeoxyribonuclease activity"/>
    <property type="evidence" value="ECO:0007669"/>
    <property type="project" value="TreeGrafter"/>
</dbReference>
<dbReference type="GO" id="GO:0044547">
    <property type="term" value="F:DNA topoisomerase binding"/>
    <property type="evidence" value="ECO:0007669"/>
    <property type="project" value="TreeGrafter"/>
</dbReference>
<name>A0A1I7XJV2_HETBA</name>
<dbReference type="GO" id="GO:0000793">
    <property type="term" value="C:condensed chromosome"/>
    <property type="evidence" value="ECO:0007669"/>
    <property type="project" value="TreeGrafter"/>
</dbReference>
<dbReference type="PANTHER" id="PTHR46060:SF2">
    <property type="entry name" value="HISTONE-LYSINE N-METHYLTRANSFERASE SETMAR"/>
    <property type="match status" value="1"/>
</dbReference>
<accession>A0A1I7XJV2</accession>
<dbReference type="InterPro" id="IPR052709">
    <property type="entry name" value="Transposase-MT_Hybrid"/>
</dbReference>
<dbReference type="PANTHER" id="PTHR46060">
    <property type="entry name" value="MARINER MOS1 TRANSPOSASE-LIKE PROTEIN"/>
    <property type="match status" value="1"/>
</dbReference>
<dbReference type="GO" id="GO:0015074">
    <property type="term" value="P:DNA integration"/>
    <property type="evidence" value="ECO:0007669"/>
    <property type="project" value="TreeGrafter"/>
</dbReference>
<dbReference type="GO" id="GO:0031297">
    <property type="term" value="P:replication fork processing"/>
    <property type="evidence" value="ECO:0007669"/>
    <property type="project" value="TreeGrafter"/>
</dbReference>
<dbReference type="WBParaSite" id="Hba_17798">
    <property type="protein sequence ID" value="Hba_17798"/>
    <property type="gene ID" value="Hba_17798"/>
</dbReference>
<protein>
    <submittedName>
        <fullName evidence="2">Mariner Mos1 transposase</fullName>
    </submittedName>
</protein>
<dbReference type="GO" id="GO:0003697">
    <property type="term" value="F:single-stranded DNA binding"/>
    <property type="evidence" value="ECO:0007669"/>
    <property type="project" value="TreeGrafter"/>
</dbReference>
<dbReference type="GO" id="GO:0046975">
    <property type="term" value="F:histone H3K36 methyltransferase activity"/>
    <property type="evidence" value="ECO:0007669"/>
    <property type="project" value="TreeGrafter"/>
</dbReference>
<dbReference type="AlphaFoldDB" id="A0A1I7XJV2"/>